<dbReference type="EMBL" id="CAJVNV010000216">
    <property type="protein sequence ID" value="CAG8111135.1"/>
    <property type="molecule type" value="Genomic_DNA"/>
</dbReference>
<dbReference type="AlphaFoldDB" id="A0A9W4MUI6"/>
<dbReference type="PANTHER" id="PTHR38797:SF4">
    <property type="entry name" value="NUCLEAR PORE COMPLEX PROTEIN NUP85"/>
    <property type="match status" value="1"/>
</dbReference>
<dbReference type="PANTHER" id="PTHR38797">
    <property type="entry name" value="NUCLEAR PORE COMPLEX PROTEIN NUP85-RELATED"/>
    <property type="match status" value="1"/>
</dbReference>
<dbReference type="InterPro" id="IPR053204">
    <property type="entry name" value="Oxopyrrolidines_Biosynth-assoc"/>
</dbReference>
<sequence length="331" mass="38916">MEEHKAEWKPFFYPDPEDGDPDPPTWDEIQILQEFVERYGTANAVPVDDAAHRFMSLRNEDDLIQERQSQAVDKGERVSWLLWDAAIEMPNYQPAVLRLVEAIRALPDLDRTEEQVRTSRFQDRLEDWRNLAVFKDIWEETHDRYWEMRYGIYPFEGWYTFHSSSAFCAHYLSAYPPHGPGSRELSIALRIPVFALEQEPWKHGPVPLPPPSPSLLQRHNLVDGRVATNYILMLNTDVHAMVPFFEIAGSIIFKFVGKKDLTLAEANKKPDLNLWKGDSSFSKERWDFWKERLQWISEQNELMERTRDDAQKLVEIMHSIEQQTREKNSAL</sequence>
<dbReference type="Proteomes" id="UP001153461">
    <property type="component" value="Unassembled WGS sequence"/>
</dbReference>
<reference evidence="2" key="1">
    <citation type="submission" date="2021-07" db="EMBL/GenBank/DDBJ databases">
        <authorList>
            <person name="Branca A.L. A."/>
        </authorList>
    </citation>
    <scope>NUCLEOTIDE SEQUENCE</scope>
</reference>
<gene>
    <name evidence="2" type="ORF">PNAL_LOCUS4984</name>
</gene>
<evidence type="ECO:0000313" key="3">
    <source>
        <dbReference type="Proteomes" id="UP001153461"/>
    </source>
</evidence>
<organism evidence="2 3">
    <name type="scientific">Penicillium nalgiovense</name>
    <dbReference type="NCBI Taxonomy" id="60175"/>
    <lineage>
        <taxon>Eukaryota</taxon>
        <taxon>Fungi</taxon>
        <taxon>Dikarya</taxon>
        <taxon>Ascomycota</taxon>
        <taxon>Pezizomycotina</taxon>
        <taxon>Eurotiomycetes</taxon>
        <taxon>Eurotiomycetidae</taxon>
        <taxon>Eurotiales</taxon>
        <taxon>Aspergillaceae</taxon>
        <taxon>Penicillium</taxon>
    </lineage>
</organism>
<comment type="caution">
    <text evidence="2">The sequence shown here is derived from an EMBL/GenBank/DDBJ whole genome shotgun (WGS) entry which is preliminary data.</text>
</comment>
<evidence type="ECO:0000256" key="1">
    <source>
        <dbReference type="SAM" id="MobiDB-lite"/>
    </source>
</evidence>
<name>A0A9W4MUI6_PENNA</name>
<evidence type="ECO:0000313" key="2">
    <source>
        <dbReference type="EMBL" id="CAG8111135.1"/>
    </source>
</evidence>
<proteinExistence type="predicted"/>
<accession>A0A9W4MUI6</accession>
<protein>
    <submittedName>
        <fullName evidence="2">Uncharacterized protein</fullName>
    </submittedName>
</protein>
<dbReference type="InterPro" id="IPR022085">
    <property type="entry name" value="OpdG"/>
</dbReference>
<dbReference type="OrthoDB" id="408631at2759"/>
<dbReference type="Pfam" id="PF12311">
    <property type="entry name" value="DUF3632"/>
    <property type="match status" value="1"/>
</dbReference>
<feature type="region of interest" description="Disordered" evidence="1">
    <location>
        <begin position="1"/>
        <end position="24"/>
    </location>
</feature>